<feature type="repeat" description="PPR" evidence="2">
    <location>
        <begin position="256"/>
        <end position="290"/>
    </location>
</feature>
<dbReference type="PROSITE" id="PS51375">
    <property type="entry name" value="PPR"/>
    <property type="match status" value="6"/>
</dbReference>
<evidence type="ECO:0000256" key="1">
    <source>
        <dbReference type="ARBA" id="ARBA00022737"/>
    </source>
</evidence>
<feature type="compositionally biased region" description="Polar residues" evidence="3">
    <location>
        <begin position="614"/>
        <end position="623"/>
    </location>
</feature>
<evidence type="ECO:0000256" key="2">
    <source>
        <dbReference type="PROSITE-ProRule" id="PRU00708"/>
    </source>
</evidence>
<name>A0A200QK42_MACCD</name>
<dbReference type="InterPro" id="IPR002885">
    <property type="entry name" value="PPR_rpt"/>
</dbReference>
<dbReference type="FunFam" id="1.25.40.10:FF:000348">
    <property type="entry name" value="Pentatricopeptide repeat-containing protein chloroplastic"/>
    <property type="match status" value="1"/>
</dbReference>
<evidence type="ECO:0000256" key="3">
    <source>
        <dbReference type="SAM" id="MobiDB-lite"/>
    </source>
</evidence>
<feature type="repeat" description="PPR" evidence="2">
    <location>
        <begin position="419"/>
        <end position="453"/>
    </location>
</feature>
<dbReference type="PANTHER" id="PTHR47926:SF440">
    <property type="entry name" value="REPEAT-CONTAINING PROTEIN, PUTATIVE-RELATED"/>
    <property type="match status" value="1"/>
</dbReference>
<dbReference type="GO" id="GO:0009451">
    <property type="term" value="P:RNA modification"/>
    <property type="evidence" value="ECO:0007669"/>
    <property type="project" value="InterPro"/>
</dbReference>
<dbReference type="InParanoid" id="A0A200QK42"/>
<feature type="repeat" description="PPR" evidence="2">
    <location>
        <begin position="186"/>
        <end position="220"/>
    </location>
</feature>
<comment type="caution">
    <text evidence="4">The sequence shown here is derived from an EMBL/GenBank/DDBJ whole genome shotgun (WGS) entry which is preliminary data.</text>
</comment>
<accession>A0A200QK42</accession>
<dbReference type="Pfam" id="PF01535">
    <property type="entry name" value="PPR"/>
    <property type="match status" value="4"/>
</dbReference>
<dbReference type="EMBL" id="MVGT01001800">
    <property type="protein sequence ID" value="OVA10846.1"/>
    <property type="molecule type" value="Genomic_DNA"/>
</dbReference>
<feature type="repeat" description="PPR" evidence="2">
    <location>
        <begin position="318"/>
        <end position="352"/>
    </location>
</feature>
<feature type="repeat" description="PPR" evidence="2">
    <location>
        <begin position="388"/>
        <end position="418"/>
    </location>
</feature>
<dbReference type="InterPro" id="IPR011990">
    <property type="entry name" value="TPR-like_helical_dom_sf"/>
</dbReference>
<dbReference type="NCBIfam" id="TIGR00756">
    <property type="entry name" value="PPR"/>
    <property type="match status" value="6"/>
</dbReference>
<gene>
    <name evidence="4" type="ORF">BVC80_7571g1</name>
</gene>
<dbReference type="PANTHER" id="PTHR47926">
    <property type="entry name" value="PENTATRICOPEPTIDE REPEAT-CONTAINING PROTEIN"/>
    <property type="match status" value="1"/>
</dbReference>
<proteinExistence type="predicted"/>
<dbReference type="OrthoDB" id="185373at2759"/>
<protein>
    <submittedName>
        <fullName evidence="4">Pentatricopeptide repeat</fullName>
    </submittedName>
</protein>
<reference evidence="4 5" key="1">
    <citation type="journal article" date="2017" name="Mol. Plant">
        <title>The Genome of Medicinal Plant Macleaya cordata Provides New Insights into Benzylisoquinoline Alkaloids Metabolism.</title>
        <authorList>
            <person name="Liu X."/>
            <person name="Liu Y."/>
            <person name="Huang P."/>
            <person name="Ma Y."/>
            <person name="Qing Z."/>
            <person name="Tang Q."/>
            <person name="Cao H."/>
            <person name="Cheng P."/>
            <person name="Zheng Y."/>
            <person name="Yuan Z."/>
            <person name="Zhou Y."/>
            <person name="Liu J."/>
            <person name="Tang Z."/>
            <person name="Zhuo Y."/>
            <person name="Zhang Y."/>
            <person name="Yu L."/>
            <person name="Huang J."/>
            <person name="Yang P."/>
            <person name="Peng Q."/>
            <person name="Zhang J."/>
            <person name="Jiang W."/>
            <person name="Zhang Z."/>
            <person name="Lin K."/>
            <person name="Ro D.K."/>
            <person name="Chen X."/>
            <person name="Xiong X."/>
            <person name="Shang Y."/>
            <person name="Huang S."/>
            <person name="Zeng J."/>
        </authorList>
    </citation>
    <scope>NUCLEOTIDE SEQUENCE [LARGE SCALE GENOMIC DNA]</scope>
    <source>
        <strain evidence="5">cv. BLH2017</strain>
        <tissue evidence="4">Root</tissue>
    </source>
</reference>
<dbReference type="OMA" id="GEAVHDY"/>
<dbReference type="InterPro" id="IPR046960">
    <property type="entry name" value="PPR_At4g14850-like_plant"/>
</dbReference>
<dbReference type="InterPro" id="IPR046848">
    <property type="entry name" value="E_motif"/>
</dbReference>
<dbReference type="FunFam" id="1.25.40.10:FF:000344">
    <property type="entry name" value="Pentatricopeptide repeat-containing protein"/>
    <property type="match status" value="1"/>
</dbReference>
<dbReference type="Pfam" id="PF20431">
    <property type="entry name" value="E_motif"/>
    <property type="match status" value="1"/>
</dbReference>
<dbReference type="Pfam" id="PF13041">
    <property type="entry name" value="PPR_2"/>
    <property type="match status" value="4"/>
</dbReference>
<keyword evidence="1" id="KW-0677">Repeat</keyword>
<dbReference type="AlphaFoldDB" id="A0A200QK42"/>
<evidence type="ECO:0000313" key="5">
    <source>
        <dbReference type="Proteomes" id="UP000195402"/>
    </source>
</evidence>
<keyword evidence="5" id="KW-1185">Reference proteome</keyword>
<dbReference type="SUPFAM" id="SSF48452">
    <property type="entry name" value="TPR-like"/>
    <property type="match status" value="1"/>
</dbReference>
<feature type="compositionally biased region" description="Low complexity" evidence="3">
    <location>
        <begin position="595"/>
        <end position="604"/>
    </location>
</feature>
<dbReference type="GO" id="GO:0003723">
    <property type="term" value="F:RNA binding"/>
    <property type="evidence" value="ECO:0007669"/>
    <property type="project" value="InterPro"/>
</dbReference>
<dbReference type="Proteomes" id="UP000195402">
    <property type="component" value="Unassembled WGS sequence"/>
</dbReference>
<dbReference type="FunFam" id="1.25.40.10:FF:000090">
    <property type="entry name" value="Pentatricopeptide repeat-containing protein, chloroplastic"/>
    <property type="match status" value="1"/>
</dbReference>
<feature type="region of interest" description="Disordered" evidence="3">
    <location>
        <begin position="593"/>
        <end position="623"/>
    </location>
</feature>
<evidence type="ECO:0000313" key="4">
    <source>
        <dbReference type="EMBL" id="OVA10846.1"/>
    </source>
</evidence>
<feature type="repeat" description="PPR" evidence="2">
    <location>
        <begin position="85"/>
        <end position="119"/>
    </location>
</feature>
<organism evidence="4 5">
    <name type="scientific">Macleaya cordata</name>
    <name type="common">Five-seeded plume-poppy</name>
    <name type="synonym">Bocconia cordata</name>
    <dbReference type="NCBI Taxonomy" id="56857"/>
    <lineage>
        <taxon>Eukaryota</taxon>
        <taxon>Viridiplantae</taxon>
        <taxon>Streptophyta</taxon>
        <taxon>Embryophyta</taxon>
        <taxon>Tracheophyta</taxon>
        <taxon>Spermatophyta</taxon>
        <taxon>Magnoliopsida</taxon>
        <taxon>Ranunculales</taxon>
        <taxon>Papaveraceae</taxon>
        <taxon>Papaveroideae</taxon>
        <taxon>Macleaya</taxon>
    </lineage>
</organism>
<sequence length="623" mass="70019">MKLRKPISRLFSSSSSSSAILRTPQQFSDKNPIAMESVRELHASLIRNGLHTNPFPISDVLRSYALNPLNLNKALLVFNQIRQPTTFIYNWMIRAFSLSDQPSEAIVYYNRMRRLGLTMHKLTFIFVFKACARVPDITSGKKIHVHCLKLGFESYLFVCNALILMYSSCGELGLARKLFDGMPNRDLVSWNSLICGYSQNNRFRDVLILFKAMQANKVKADAVTMVKVVLACSHLDDQEFSDSMVKYIEENNVHIDVYLGNTLIDLYGRRGSPESAQKVFHQMKERNIVSWNTMIKGYAKARDLVAARKLFDDMPVRDVISWTSIVAGYSQSNRHSDAIMLFREMMKAKVKPDEVTVASVLSACAHLGSLDVGEAVHEYILAHNIKADIYVGNALIDMYCKCGCFEKAMKVFTEMTEKDEVSWTSVITGLAVNGYANEALECFSQMLKEGVQPRDVTFIGVLLACTHAGLVDKGLQYFESMKKVHLLEPKMKHYGCIVDLLSRSGNVEGAYEFIKKMPVTPDAIVWRILLSACKLYGNVVLAEIATNKLLELDTTNSGNYVLLSNTYASADRWDDAENIRNLMIESDVHKAPGCSSIEVSSSRPESVDKEELSPLSSNQALMR</sequence>
<dbReference type="Gene3D" id="1.25.40.10">
    <property type="entry name" value="Tetratricopeptide repeat domain"/>
    <property type="match status" value="5"/>
</dbReference>